<dbReference type="PANTHER" id="PTHR21301">
    <property type="entry name" value="REVERSE TRANSCRIPTASE"/>
    <property type="match status" value="1"/>
</dbReference>
<dbReference type="EMBL" id="CAJNOC010003835">
    <property type="protein sequence ID" value="CAF0999626.1"/>
    <property type="molecule type" value="Genomic_DNA"/>
</dbReference>
<evidence type="ECO:0000313" key="2">
    <source>
        <dbReference type="Proteomes" id="UP000663879"/>
    </source>
</evidence>
<gene>
    <name evidence="1" type="ORF">OXX778_LOCUS16337</name>
</gene>
<reference evidence="1" key="1">
    <citation type="submission" date="2021-02" db="EMBL/GenBank/DDBJ databases">
        <authorList>
            <person name="Nowell W R."/>
        </authorList>
    </citation>
    <scope>NUCLEOTIDE SEQUENCE</scope>
    <source>
        <strain evidence="1">Ploen Becks lab</strain>
    </source>
</reference>
<comment type="caution">
    <text evidence="1">The sequence shown here is derived from an EMBL/GenBank/DDBJ whole genome shotgun (WGS) entry which is preliminary data.</text>
</comment>
<organism evidence="1 2">
    <name type="scientific">Brachionus calyciflorus</name>
    <dbReference type="NCBI Taxonomy" id="104777"/>
    <lineage>
        <taxon>Eukaryota</taxon>
        <taxon>Metazoa</taxon>
        <taxon>Spiralia</taxon>
        <taxon>Gnathifera</taxon>
        <taxon>Rotifera</taxon>
        <taxon>Eurotatoria</taxon>
        <taxon>Monogononta</taxon>
        <taxon>Pseudotrocha</taxon>
        <taxon>Ploima</taxon>
        <taxon>Brachionidae</taxon>
        <taxon>Brachionus</taxon>
    </lineage>
</organism>
<keyword evidence="2" id="KW-1185">Reference proteome</keyword>
<evidence type="ECO:0000313" key="1">
    <source>
        <dbReference type="EMBL" id="CAF0999626.1"/>
    </source>
</evidence>
<protein>
    <recommendedName>
        <fullName evidence="3">GIY-YIG domain-containing protein</fullName>
    </recommendedName>
</protein>
<dbReference type="PANTHER" id="PTHR21301:SF10">
    <property type="entry name" value="REVERSE TRANSCRIPTASE DOMAIN-CONTAINING PROTEIN"/>
    <property type="match status" value="1"/>
</dbReference>
<sequence length="276" mass="32241">MKRKIIYGVFLQFYVIASSIKHLLIVCTQESHFQFNGEYFDQTDGVAMGSPLGPLFANIFMSEFTLILSSLFNMNNQFPQDIIEEEFKRFEIKKPKQLENIEGSIEVKRYIVLPYSNNKCEYFARRLKKLVVSNFTLVNFNVAYQTPKTISIHFPFKDNIKKNEDKSLVVYNIKCKNCEANYIGKCKRILSYRISEHKKSSESSCCQHESSTGHTMDYDNIEIIDKAGTDMKLRIKELLHILKRKPSLNKQLNSQSNYEIKTLIIQAYRQHRKSSV</sequence>
<accession>A0A814GQG3</accession>
<proteinExistence type="predicted"/>
<dbReference type="Proteomes" id="UP000663879">
    <property type="component" value="Unassembled WGS sequence"/>
</dbReference>
<dbReference type="AlphaFoldDB" id="A0A814GQG3"/>
<name>A0A814GQG3_9BILA</name>
<evidence type="ECO:0008006" key="3">
    <source>
        <dbReference type="Google" id="ProtNLM"/>
    </source>
</evidence>